<comment type="caution">
    <text evidence="1">The sequence shown here is derived from an EMBL/GenBank/DDBJ whole genome shotgun (WGS) entry which is preliminary data.</text>
</comment>
<organism evidence="1 2">
    <name type="scientific">Ewingella americana</name>
    <dbReference type="NCBI Taxonomy" id="41202"/>
    <lineage>
        <taxon>Bacteria</taxon>
        <taxon>Pseudomonadati</taxon>
        <taxon>Pseudomonadota</taxon>
        <taxon>Gammaproteobacteria</taxon>
        <taxon>Enterobacterales</taxon>
        <taxon>Yersiniaceae</taxon>
        <taxon>Ewingella</taxon>
    </lineage>
</organism>
<dbReference type="Proteomes" id="UP000317663">
    <property type="component" value="Unassembled WGS sequence"/>
</dbReference>
<evidence type="ECO:0000313" key="2">
    <source>
        <dbReference type="Proteomes" id="UP000317663"/>
    </source>
</evidence>
<reference evidence="1 2" key="1">
    <citation type="journal article" date="2019" name="Environ. Microbiol.">
        <title>Species interactions and distinct microbial communities in high Arctic permafrost affected cryosols are associated with the CH4 and CO2 gas fluxes.</title>
        <authorList>
            <person name="Altshuler I."/>
            <person name="Hamel J."/>
            <person name="Turney S."/>
            <person name="Magnuson E."/>
            <person name="Levesque R."/>
            <person name="Greer C."/>
            <person name="Whyte L.G."/>
        </authorList>
    </citation>
    <scope>NUCLEOTIDE SEQUENCE [LARGE SCALE GENOMIC DNA]</scope>
    <source>
        <strain evidence="1 2">E4</strain>
    </source>
</reference>
<sequence length="64" mass="7455">MTLLYVQFTDTTEAVIISYFGGPQPIESWHNQGTVDSSDQRWSIYFDEQPVMLQRFLTPPTQDK</sequence>
<accession>A0A502GJ54</accession>
<evidence type="ECO:0000313" key="1">
    <source>
        <dbReference type="EMBL" id="TPG62199.1"/>
    </source>
</evidence>
<dbReference type="EMBL" id="RCZD01000005">
    <property type="protein sequence ID" value="TPG62199.1"/>
    <property type="molecule type" value="Genomic_DNA"/>
</dbReference>
<dbReference type="AlphaFoldDB" id="A0A502GJ54"/>
<name>A0A502GJ54_9GAMM</name>
<gene>
    <name evidence="1" type="ORF">EAH77_12255</name>
</gene>
<protein>
    <submittedName>
        <fullName evidence="1">Uncharacterized protein</fullName>
    </submittedName>
</protein>
<proteinExistence type="predicted"/>
<keyword evidence="2" id="KW-1185">Reference proteome</keyword>